<sequence length="292" mass="33020">MNNFPMMAYVILSSTRIVERAMMYWRQIGQPVKDVLWVLRINGILARHRTSTYLFPVHVERLEKKTLANSVDPDETPHDGIIMRLQPKRHKHNPRLRHGQIISPRRLNRVFTGRIAVALGIDPRYDAESVLTTRTFADASFHIAASTKKDLANIVDPDEKLHDAASHLGLRCLLKDNSSSIGHVFTKPINPFMPQASRKKALANSVDPDETLHDAASHQGLRYLLIGISEVYEEEDNALFMSKDPTDRPILAGYLINSPVREPNFEGLCKQLDPDETPQNVASHQDPNCLLL</sequence>
<reference evidence="1" key="1">
    <citation type="journal article" date="2019" name="bioRxiv">
        <title>The Genome of the Zebra Mussel, Dreissena polymorpha: A Resource for Invasive Species Research.</title>
        <authorList>
            <person name="McCartney M.A."/>
            <person name="Auch B."/>
            <person name="Kono T."/>
            <person name="Mallez S."/>
            <person name="Zhang Y."/>
            <person name="Obille A."/>
            <person name="Becker A."/>
            <person name="Abrahante J.E."/>
            <person name="Garbe J."/>
            <person name="Badalamenti J.P."/>
            <person name="Herman A."/>
            <person name="Mangelson H."/>
            <person name="Liachko I."/>
            <person name="Sullivan S."/>
            <person name="Sone E.D."/>
            <person name="Koren S."/>
            <person name="Silverstein K.A.T."/>
            <person name="Beckman K.B."/>
            <person name="Gohl D.M."/>
        </authorList>
    </citation>
    <scope>NUCLEOTIDE SEQUENCE</scope>
    <source>
        <strain evidence="1">Duluth1</strain>
        <tissue evidence="1">Whole animal</tissue>
    </source>
</reference>
<proteinExistence type="predicted"/>
<accession>A0A9D4RPM9</accession>
<organism evidence="1 2">
    <name type="scientific">Dreissena polymorpha</name>
    <name type="common">Zebra mussel</name>
    <name type="synonym">Mytilus polymorpha</name>
    <dbReference type="NCBI Taxonomy" id="45954"/>
    <lineage>
        <taxon>Eukaryota</taxon>
        <taxon>Metazoa</taxon>
        <taxon>Spiralia</taxon>
        <taxon>Lophotrochozoa</taxon>
        <taxon>Mollusca</taxon>
        <taxon>Bivalvia</taxon>
        <taxon>Autobranchia</taxon>
        <taxon>Heteroconchia</taxon>
        <taxon>Euheterodonta</taxon>
        <taxon>Imparidentia</taxon>
        <taxon>Neoheterodontei</taxon>
        <taxon>Myida</taxon>
        <taxon>Dreissenoidea</taxon>
        <taxon>Dreissenidae</taxon>
        <taxon>Dreissena</taxon>
    </lineage>
</organism>
<name>A0A9D4RPM9_DREPO</name>
<protein>
    <submittedName>
        <fullName evidence="1">Uncharacterized protein</fullName>
    </submittedName>
</protein>
<dbReference type="Proteomes" id="UP000828390">
    <property type="component" value="Unassembled WGS sequence"/>
</dbReference>
<dbReference type="EMBL" id="JAIWYP010000002">
    <property type="protein sequence ID" value="KAH3874020.1"/>
    <property type="molecule type" value="Genomic_DNA"/>
</dbReference>
<keyword evidence="2" id="KW-1185">Reference proteome</keyword>
<evidence type="ECO:0000313" key="2">
    <source>
        <dbReference type="Proteomes" id="UP000828390"/>
    </source>
</evidence>
<evidence type="ECO:0000313" key="1">
    <source>
        <dbReference type="EMBL" id="KAH3874020.1"/>
    </source>
</evidence>
<gene>
    <name evidence="1" type="ORF">DPMN_037261</name>
</gene>
<comment type="caution">
    <text evidence="1">The sequence shown here is derived from an EMBL/GenBank/DDBJ whole genome shotgun (WGS) entry which is preliminary data.</text>
</comment>
<dbReference type="AlphaFoldDB" id="A0A9D4RPM9"/>
<reference evidence="1" key="2">
    <citation type="submission" date="2020-11" db="EMBL/GenBank/DDBJ databases">
        <authorList>
            <person name="McCartney M.A."/>
            <person name="Auch B."/>
            <person name="Kono T."/>
            <person name="Mallez S."/>
            <person name="Becker A."/>
            <person name="Gohl D.M."/>
            <person name="Silverstein K.A.T."/>
            <person name="Koren S."/>
            <person name="Bechman K.B."/>
            <person name="Herman A."/>
            <person name="Abrahante J.E."/>
            <person name="Garbe J."/>
        </authorList>
    </citation>
    <scope>NUCLEOTIDE SEQUENCE</scope>
    <source>
        <strain evidence="1">Duluth1</strain>
        <tissue evidence="1">Whole animal</tissue>
    </source>
</reference>